<reference evidence="3" key="1">
    <citation type="journal article" date="2019" name="Nat. Commun.">
        <title>Expansion of phycobilisome linker gene families in mesophilic red algae.</title>
        <authorList>
            <person name="Lee J."/>
            <person name="Kim D."/>
            <person name="Bhattacharya D."/>
            <person name="Yoon H.S."/>
        </authorList>
    </citation>
    <scope>NUCLEOTIDE SEQUENCE [LARGE SCALE GENOMIC DNA]</scope>
    <source>
        <strain evidence="3">CCMP 1328</strain>
    </source>
</reference>
<dbReference type="PANTHER" id="PTHR48420">
    <property type="entry name" value="NON-HAEM DIOXYGENASE N-TERMINAL DOMAIN-CONTAINING PROTEIN"/>
    <property type="match status" value="1"/>
</dbReference>
<dbReference type="Gene3D" id="2.60.120.330">
    <property type="entry name" value="B-lactam Antibiotic, Isopenicillin N Synthase, Chain"/>
    <property type="match status" value="1"/>
</dbReference>
<dbReference type="SUPFAM" id="SSF51197">
    <property type="entry name" value="Clavaminate synthase-like"/>
    <property type="match status" value="1"/>
</dbReference>
<dbReference type="OrthoDB" id="438224at2759"/>
<dbReference type="EMBL" id="VRMN01000001">
    <property type="protein sequence ID" value="KAA8497648.1"/>
    <property type="molecule type" value="Genomic_DNA"/>
</dbReference>
<dbReference type="AlphaFoldDB" id="A0A5J4Z328"/>
<dbReference type="PANTHER" id="PTHR48420:SF1">
    <property type="entry name" value="NON-HAEM DIOXYGENASE N-TERMINAL DOMAIN-CONTAINING PROTEIN"/>
    <property type="match status" value="1"/>
</dbReference>
<dbReference type="InterPro" id="IPR027443">
    <property type="entry name" value="IPNS-like_sf"/>
</dbReference>
<dbReference type="OMA" id="VANMECY"/>
<keyword evidence="1" id="KW-0472">Membrane</keyword>
<keyword evidence="1" id="KW-0812">Transmembrane</keyword>
<dbReference type="Proteomes" id="UP000324585">
    <property type="component" value="Unassembled WGS sequence"/>
</dbReference>
<name>A0A5J4Z328_PORPP</name>
<accession>A0A5J4Z328</accession>
<sequence>MDGFRQELFRSLKGRICLTHWKSPVQVWPRIWCLSFLTILARIFWFSGWMFLFLRGVTGGGSERCCARKVEKQRGRMTRGLISLPLDLLLRRNQPQIRAQVLNVVNDAFGADGMGVIEIMGVAETLRTYRAARMQLLRAARQCARLDEEQQTELSRPEYGYMYGWSRGKEEFDASKSGSGQRDSLKVSYYMDFPANHFRNVWPDESLVPNLKASFTRVALTLYSLGMELAFCCDQLMKAKNVGAPSLHDALADSTTHKGRLLYYCSPVRDSTHTSGPSPQWCGLHSDHGAITGLVPSLTCDEEVDQHDEPEILKQGTGLTVLGPDGNMSEVRLDPSSVAFQVGEVAQVISGGSFRATPHSVPLELSPHEGVQRARSSFALFLQPSRDFSLGSPETGLFTPSGVPPLEKRFVPGDTFGQFEARTLAAYRVAETEQAQEVKL</sequence>
<evidence type="ECO:0000256" key="1">
    <source>
        <dbReference type="SAM" id="Phobius"/>
    </source>
</evidence>
<protein>
    <recommendedName>
        <fullName evidence="4">Fe2OG dioxygenase domain-containing protein</fullName>
    </recommendedName>
</protein>
<evidence type="ECO:0000313" key="2">
    <source>
        <dbReference type="EMBL" id="KAA8497648.1"/>
    </source>
</evidence>
<evidence type="ECO:0008006" key="4">
    <source>
        <dbReference type="Google" id="ProtNLM"/>
    </source>
</evidence>
<gene>
    <name evidence="2" type="ORF">FVE85_5233</name>
</gene>
<keyword evidence="1" id="KW-1133">Transmembrane helix</keyword>
<feature type="transmembrane region" description="Helical" evidence="1">
    <location>
        <begin position="31"/>
        <end position="54"/>
    </location>
</feature>
<organism evidence="2 3">
    <name type="scientific">Porphyridium purpureum</name>
    <name type="common">Red alga</name>
    <name type="synonym">Porphyridium cruentum</name>
    <dbReference type="NCBI Taxonomy" id="35688"/>
    <lineage>
        <taxon>Eukaryota</taxon>
        <taxon>Rhodophyta</taxon>
        <taxon>Bangiophyceae</taxon>
        <taxon>Porphyridiales</taxon>
        <taxon>Porphyridiaceae</taxon>
        <taxon>Porphyridium</taxon>
    </lineage>
</organism>
<keyword evidence="3" id="KW-1185">Reference proteome</keyword>
<comment type="caution">
    <text evidence="2">The sequence shown here is derived from an EMBL/GenBank/DDBJ whole genome shotgun (WGS) entry which is preliminary data.</text>
</comment>
<proteinExistence type="predicted"/>
<evidence type="ECO:0000313" key="3">
    <source>
        <dbReference type="Proteomes" id="UP000324585"/>
    </source>
</evidence>